<protein>
    <submittedName>
        <fullName evidence="2">Uncharacterized protein</fullName>
    </submittedName>
</protein>
<comment type="caution">
    <text evidence="2">The sequence shown here is derived from an EMBL/GenBank/DDBJ whole genome shotgun (WGS) entry which is preliminary data.</text>
</comment>
<sequence length="152" mass="17485">MYQITNTITHFRTLMRTRPSVKIGGGGGGGGGGQRQRGHLRTEQTTSLSTALFIFTFRALQFRLQRCILPVSIDMGNKPAEKQQKEEVLVKIVPPLDRAYVRWLTRDLERIHGFTPKNQRAIEPPQHYIDYMRLNGWLDLNLDDPDLAHLFK</sequence>
<dbReference type="AlphaFoldDB" id="A0A200Q9P4"/>
<dbReference type="InParanoid" id="A0A200Q9P4"/>
<dbReference type="Proteomes" id="UP000195402">
    <property type="component" value="Unassembled WGS sequence"/>
</dbReference>
<reference evidence="2 3" key="1">
    <citation type="journal article" date="2017" name="Mol. Plant">
        <title>The Genome of Medicinal Plant Macleaya cordata Provides New Insights into Benzylisoquinoline Alkaloids Metabolism.</title>
        <authorList>
            <person name="Liu X."/>
            <person name="Liu Y."/>
            <person name="Huang P."/>
            <person name="Ma Y."/>
            <person name="Qing Z."/>
            <person name="Tang Q."/>
            <person name="Cao H."/>
            <person name="Cheng P."/>
            <person name="Zheng Y."/>
            <person name="Yuan Z."/>
            <person name="Zhou Y."/>
            <person name="Liu J."/>
            <person name="Tang Z."/>
            <person name="Zhuo Y."/>
            <person name="Zhang Y."/>
            <person name="Yu L."/>
            <person name="Huang J."/>
            <person name="Yang P."/>
            <person name="Peng Q."/>
            <person name="Zhang J."/>
            <person name="Jiang W."/>
            <person name="Zhang Z."/>
            <person name="Lin K."/>
            <person name="Ro D.K."/>
            <person name="Chen X."/>
            <person name="Xiong X."/>
            <person name="Shang Y."/>
            <person name="Huang S."/>
            <person name="Zeng J."/>
        </authorList>
    </citation>
    <scope>NUCLEOTIDE SEQUENCE [LARGE SCALE GENOMIC DNA]</scope>
    <source>
        <strain evidence="3">cv. BLH2017</strain>
        <tissue evidence="2">Root</tissue>
    </source>
</reference>
<dbReference type="EMBL" id="MVGT01002634">
    <property type="protein sequence ID" value="OVA07117.1"/>
    <property type="molecule type" value="Genomic_DNA"/>
</dbReference>
<dbReference type="FunCoup" id="A0A200Q9P4">
    <property type="interactions" value="503"/>
</dbReference>
<dbReference type="Pfam" id="PF25111">
    <property type="entry name" value="AtTam9"/>
    <property type="match status" value="1"/>
</dbReference>
<proteinExistence type="predicted"/>
<dbReference type="OrthoDB" id="722701at2759"/>
<evidence type="ECO:0000256" key="1">
    <source>
        <dbReference type="SAM" id="MobiDB-lite"/>
    </source>
</evidence>
<dbReference type="InterPro" id="IPR056895">
    <property type="entry name" value="AtTam9"/>
</dbReference>
<evidence type="ECO:0000313" key="2">
    <source>
        <dbReference type="EMBL" id="OVA07117.1"/>
    </source>
</evidence>
<gene>
    <name evidence="2" type="ORF">BVC80_1289g33</name>
</gene>
<name>A0A200Q9P4_MACCD</name>
<evidence type="ECO:0000313" key="3">
    <source>
        <dbReference type="Proteomes" id="UP000195402"/>
    </source>
</evidence>
<feature type="compositionally biased region" description="Gly residues" evidence="1">
    <location>
        <begin position="23"/>
        <end position="35"/>
    </location>
</feature>
<keyword evidence="3" id="KW-1185">Reference proteome</keyword>
<feature type="region of interest" description="Disordered" evidence="1">
    <location>
        <begin position="19"/>
        <end position="42"/>
    </location>
</feature>
<accession>A0A200Q9P4</accession>
<organism evidence="2 3">
    <name type="scientific">Macleaya cordata</name>
    <name type="common">Five-seeded plume-poppy</name>
    <name type="synonym">Bocconia cordata</name>
    <dbReference type="NCBI Taxonomy" id="56857"/>
    <lineage>
        <taxon>Eukaryota</taxon>
        <taxon>Viridiplantae</taxon>
        <taxon>Streptophyta</taxon>
        <taxon>Embryophyta</taxon>
        <taxon>Tracheophyta</taxon>
        <taxon>Spermatophyta</taxon>
        <taxon>Magnoliopsida</taxon>
        <taxon>Ranunculales</taxon>
        <taxon>Papaveraceae</taxon>
        <taxon>Papaveroideae</taxon>
        <taxon>Macleaya</taxon>
    </lineage>
</organism>